<dbReference type="PROSITE" id="PS51704">
    <property type="entry name" value="GP_PDE"/>
    <property type="match status" value="1"/>
</dbReference>
<dbReference type="GO" id="GO:0006071">
    <property type="term" value="P:glycerol metabolic process"/>
    <property type="evidence" value="ECO:0007669"/>
    <property type="project" value="UniProtKB-KW"/>
</dbReference>
<feature type="region of interest" description="Disordered" evidence="7">
    <location>
        <begin position="415"/>
        <end position="434"/>
    </location>
</feature>
<dbReference type="GO" id="GO:0042597">
    <property type="term" value="C:periplasmic space"/>
    <property type="evidence" value="ECO:0007669"/>
    <property type="project" value="TreeGrafter"/>
</dbReference>
<dbReference type="AlphaFoldDB" id="A0A4V1XYC6"/>
<dbReference type="InterPro" id="IPR030395">
    <property type="entry name" value="GP_PDE_dom"/>
</dbReference>
<evidence type="ECO:0000313" key="9">
    <source>
        <dbReference type="EMBL" id="RYP82779.1"/>
    </source>
</evidence>
<dbReference type="EMBL" id="SDKM01000042">
    <property type="protein sequence ID" value="RYP82779.1"/>
    <property type="molecule type" value="Genomic_DNA"/>
</dbReference>
<sequence>MPVIVSSGRNCSRVTDFRDRDVSYGCNCGVPAPLAGSSPGLHRYDARTCCPERVAELSVERRTRARGRRPATPTSPAHRSLVVTPAVVAHRGASGYRPEHTLDAYRLAIRMGVDDIELDLVATKDGVLVARHEAELSVTTDVADHPELADRRTRRRLDGVERDGWFVEDFTLAELKRLAARERHPELRPGSATYDRTAGIPTFNEVLAMVHAESVRAGRTVGVMAELKHAAHHDTLGLPMDRALLADLRRHGLDHPRSRVTVMSFEPTVLRRLARQTTIPLVQLLDDADRTPPDLRAAGDRTTYGDLCTAEGLATIDEYADGIGPRSTLVLPRDADGACGDPSGLVRAAHRLWLTVHVWTLRLENRYLPTNLRGPGGPADPGDLAAEARLLLGAGVDGLITDHPDLLLDLLDERSPGVHRTPAPRTPVTTSLGA</sequence>
<dbReference type="SUPFAM" id="SSF51695">
    <property type="entry name" value="PLC-like phosphodiesterases"/>
    <property type="match status" value="1"/>
</dbReference>
<evidence type="ECO:0000256" key="5">
    <source>
        <dbReference type="ARBA" id="ARBA00022801"/>
    </source>
</evidence>
<dbReference type="Pfam" id="PF03009">
    <property type="entry name" value="GDPD"/>
    <property type="match status" value="1"/>
</dbReference>
<evidence type="ECO:0000313" key="10">
    <source>
        <dbReference type="Proteomes" id="UP000295198"/>
    </source>
</evidence>
<reference evidence="9 10" key="1">
    <citation type="submission" date="2019-01" db="EMBL/GenBank/DDBJ databases">
        <title>Nocardioides guangzhouensis sp. nov., an actinobacterium isolated from soil.</title>
        <authorList>
            <person name="Fu Y."/>
            <person name="Cai Y."/>
            <person name="Lin Z."/>
            <person name="Chen P."/>
        </authorList>
    </citation>
    <scope>NUCLEOTIDE SEQUENCE [LARGE SCALE GENOMIC DNA]</scope>
    <source>
        <strain evidence="9 10">130</strain>
    </source>
</reference>
<dbReference type="InterPro" id="IPR017946">
    <property type="entry name" value="PLC-like_Pdiesterase_TIM-brl"/>
</dbReference>
<comment type="catalytic activity">
    <reaction evidence="6">
        <text>a sn-glycero-3-phosphodiester + H2O = an alcohol + sn-glycerol 3-phosphate + H(+)</text>
        <dbReference type="Rhea" id="RHEA:12969"/>
        <dbReference type="ChEBI" id="CHEBI:15377"/>
        <dbReference type="ChEBI" id="CHEBI:15378"/>
        <dbReference type="ChEBI" id="CHEBI:30879"/>
        <dbReference type="ChEBI" id="CHEBI:57597"/>
        <dbReference type="ChEBI" id="CHEBI:83408"/>
        <dbReference type="EC" id="3.1.4.46"/>
    </reaction>
</comment>
<dbReference type="PANTHER" id="PTHR43620:SF7">
    <property type="entry name" value="GLYCEROPHOSPHODIESTER PHOSPHODIESTERASE GDPD5-RELATED"/>
    <property type="match status" value="1"/>
</dbReference>
<evidence type="ECO:0000259" key="8">
    <source>
        <dbReference type="PROSITE" id="PS51704"/>
    </source>
</evidence>
<gene>
    <name evidence="9" type="ORF">EKO23_21050</name>
</gene>
<name>A0A4V1XYC6_9ACTN</name>
<dbReference type="EC" id="3.1.4.46" evidence="2"/>
<accession>A0A4V1XYC6</accession>
<protein>
    <recommendedName>
        <fullName evidence="2">glycerophosphodiester phosphodiesterase</fullName>
        <ecNumber evidence="2">3.1.4.46</ecNumber>
    </recommendedName>
</protein>
<dbReference type="GO" id="GO:0008889">
    <property type="term" value="F:glycerophosphodiester phosphodiesterase activity"/>
    <property type="evidence" value="ECO:0007669"/>
    <property type="project" value="UniProtKB-EC"/>
</dbReference>
<comment type="caution">
    <text evidence="9">The sequence shown here is derived from an EMBL/GenBank/DDBJ whole genome shotgun (WGS) entry which is preliminary data.</text>
</comment>
<evidence type="ECO:0000256" key="2">
    <source>
        <dbReference type="ARBA" id="ARBA00012247"/>
    </source>
</evidence>
<keyword evidence="3" id="KW-0732">Signal</keyword>
<evidence type="ECO:0000256" key="3">
    <source>
        <dbReference type="ARBA" id="ARBA00022729"/>
    </source>
</evidence>
<dbReference type="PANTHER" id="PTHR43620">
    <property type="entry name" value="GLYCEROPHOSPHORYL DIESTER PHOSPHODIESTERASE"/>
    <property type="match status" value="1"/>
</dbReference>
<keyword evidence="5" id="KW-0378">Hydrolase</keyword>
<comment type="similarity">
    <text evidence="1">Belongs to the glycerophosphoryl diester phosphodiesterase family.</text>
</comment>
<evidence type="ECO:0000256" key="4">
    <source>
        <dbReference type="ARBA" id="ARBA00022798"/>
    </source>
</evidence>
<keyword evidence="10" id="KW-1185">Reference proteome</keyword>
<keyword evidence="4" id="KW-0319">Glycerol metabolism</keyword>
<dbReference type="OrthoDB" id="9758957at2"/>
<evidence type="ECO:0000256" key="6">
    <source>
        <dbReference type="ARBA" id="ARBA00047512"/>
    </source>
</evidence>
<dbReference type="Gene3D" id="3.20.20.190">
    <property type="entry name" value="Phosphatidylinositol (PI) phosphodiesterase"/>
    <property type="match status" value="1"/>
</dbReference>
<evidence type="ECO:0000256" key="1">
    <source>
        <dbReference type="ARBA" id="ARBA00007277"/>
    </source>
</evidence>
<dbReference type="GO" id="GO:0006629">
    <property type="term" value="P:lipid metabolic process"/>
    <property type="evidence" value="ECO:0007669"/>
    <property type="project" value="InterPro"/>
</dbReference>
<dbReference type="Proteomes" id="UP000295198">
    <property type="component" value="Unassembled WGS sequence"/>
</dbReference>
<proteinExistence type="inferred from homology"/>
<organism evidence="9 10">
    <name type="scientific">Nocardioides guangzhouensis</name>
    <dbReference type="NCBI Taxonomy" id="2497878"/>
    <lineage>
        <taxon>Bacteria</taxon>
        <taxon>Bacillati</taxon>
        <taxon>Actinomycetota</taxon>
        <taxon>Actinomycetes</taxon>
        <taxon>Propionibacteriales</taxon>
        <taxon>Nocardioidaceae</taxon>
        <taxon>Nocardioides</taxon>
    </lineage>
</organism>
<evidence type="ECO:0000256" key="7">
    <source>
        <dbReference type="SAM" id="MobiDB-lite"/>
    </source>
</evidence>
<feature type="domain" description="GP-PDE" evidence="8">
    <location>
        <begin position="85"/>
        <end position="411"/>
    </location>
</feature>